<dbReference type="Gene3D" id="1.10.150.130">
    <property type="match status" value="1"/>
</dbReference>
<accession>A0A432G4A3</accession>
<reference evidence="5 6" key="1">
    <citation type="submission" date="2018-06" db="EMBL/GenBank/DDBJ databases">
        <title>Combined omics and stable isotope probing to characterize newly discovered Mariana Back-Arc vent microbial communities.</title>
        <authorList>
            <person name="Trembath-Reichert E."/>
            <person name="Huber J.A."/>
        </authorList>
    </citation>
    <scope>NUCLEOTIDE SEQUENCE [LARGE SCALE GENOMIC DNA]</scope>
    <source>
        <strain evidence="5">MAG 63_1</strain>
    </source>
</reference>
<feature type="domain" description="Tyr recombinase" evidence="4">
    <location>
        <begin position="418"/>
        <end position="609"/>
    </location>
</feature>
<name>A0A432G4A3_9DELT</name>
<comment type="similarity">
    <text evidence="1">Belongs to the 'phage' integrase family.</text>
</comment>
<dbReference type="InterPro" id="IPR046668">
    <property type="entry name" value="DUF6538"/>
</dbReference>
<evidence type="ECO:0000313" key="6">
    <source>
        <dbReference type="Proteomes" id="UP000286801"/>
    </source>
</evidence>
<dbReference type="InterPro" id="IPR002104">
    <property type="entry name" value="Integrase_catalytic"/>
</dbReference>
<evidence type="ECO:0000259" key="4">
    <source>
        <dbReference type="PROSITE" id="PS51898"/>
    </source>
</evidence>
<organism evidence="5 6">
    <name type="scientific">SAR324 cluster bacterium</name>
    <dbReference type="NCBI Taxonomy" id="2024889"/>
    <lineage>
        <taxon>Bacteria</taxon>
        <taxon>Deltaproteobacteria</taxon>
        <taxon>SAR324 cluster</taxon>
    </lineage>
</organism>
<keyword evidence="3" id="KW-0233">DNA recombination</keyword>
<dbReference type="EMBL" id="QNZL01000213">
    <property type="protein sequence ID" value="RTZ78317.1"/>
    <property type="molecule type" value="Genomic_DNA"/>
</dbReference>
<dbReference type="CDD" id="cd01184">
    <property type="entry name" value="INT_C_like_1"/>
    <property type="match status" value="1"/>
</dbReference>
<dbReference type="InterPro" id="IPR011010">
    <property type="entry name" value="DNA_brk_join_enz"/>
</dbReference>
<dbReference type="Gene3D" id="1.10.443.10">
    <property type="entry name" value="Intergrase catalytic core"/>
    <property type="match status" value="1"/>
</dbReference>
<protein>
    <submittedName>
        <fullName evidence="5">Integrase</fullName>
    </submittedName>
</protein>
<dbReference type="InterPro" id="IPR010998">
    <property type="entry name" value="Integrase_recombinase_N"/>
</dbReference>
<keyword evidence="2" id="KW-0238">DNA-binding</keyword>
<gene>
    <name evidence="5" type="ORF">DSY97_07925</name>
</gene>
<dbReference type="GO" id="GO:0015074">
    <property type="term" value="P:DNA integration"/>
    <property type="evidence" value="ECO:0007669"/>
    <property type="project" value="InterPro"/>
</dbReference>
<dbReference type="InterPro" id="IPR050090">
    <property type="entry name" value="Tyrosine_recombinase_XerCD"/>
</dbReference>
<dbReference type="SUPFAM" id="SSF56349">
    <property type="entry name" value="DNA breaking-rejoining enzymes"/>
    <property type="match status" value="1"/>
</dbReference>
<dbReference type="PROSITE" id="PS51898">
    <property type="entry name" value="TYR_RECOMBINASE"/>
    <property type="match status" value="1"/>
</dbReference>
<evidence type="ECO:0000256" key="3">
    <source>
        <dbReference type="ARBA" id="ARBA00023172"/>
    </source>
</evidence>
<evidence type="ECO:0000313" key="5">
    <source>
        <dbReference type="EMBL" id="RTZ78317.1"/>
    </source>
</evidence>
<proteinExistence type="inferred from homology"/>
<comment type="caution">
    <text evidence="5">The sequence shown here is derived from an EMBL/GenBank/DDBJ whole genome shotgun (WGS) entry which is preliminary data.</text>
</comment>
<dbReference type="GO" id="GO:0003677">
    <property type="term" value="F:DNA binding"/>
    <property type="evidence" value="ECO:0007669"/>
    <property type="project" value="UniProtKB-KW"/>
</dbReference>
<evidence type="ECO:0000256" key="2">
    <source>
        <dbReference type="ARBA" id="ARBA00023125"/>
    </source>
</evidence>
<dbReference type="AlphaFoldDB" id="A0A432G4A3"/>
<dbReference type="PANTHER" id="PTHR30349:SF41">
    <property type="entry name" value="INTEGRASE_RECOMBINASE PROTEIN MJ0367-RELATED"/>
    <property type="match status" value="1"/>
</dbReference>
<dbReference type="Pfam" id="PF00589">
    <property type="entry name" value="Phage_integrase"/>
    <property type="match status" value="1"/>
</dbReference>
<dbReference type="Pfam" id="PF20172">
    <property type="entry name" value="DUF6538"/>
    <property type="match status" value="1"/>
</dbReference>
<dbReference type="GO" id="GO:0006310">
    <property type="term" value="P:DNA recombination"/>
    <property type="evidence" value="ECO:0007669"/>
    <property type="project" value="UniProtKB-KW"/>
</dbReference>
<evidence type="ECO:0000256" key="1">
    <source>
        <dbReference type="ARBA" id="ARBA00008857"/>
    </source>
</evidence>
<sequence length="626" mass="73061">MNSHKLIYSQKSSGQTYYFRIYIPTDLIEHFDGVRQLRVSLKCAIKSRSVKITKILKIKVSSLFEEIRMGAKSLNIEQIKEILRIEIRKQILHSHRVREGTNRWDEDGIKGSLDSIQKKELSLKDRLKSDPKSYKDEVESKLEGILKSLDIHVEKNSLEFQKLRNNFIDLYLLRHEWMRELVNQTGKSDDDFRKSAEQKLGIELFPELQESSIEDFRKGFQTNLLKTKSVEVNNSVAGKKISECAGLFYDRKTLEETSEKEIGELKRIINDFIEVMGDLSIIQINKGVVSEYISLESKLPPQRRKSAKFRDLGIPQILELKGIETQSIQNINKRISKLSVFANWCVRQGYFLENPFQDMKFSIKKKKISGREPFTNKDLRRILAKETFLKWTVGFHHKHNPSHNETGWFAKGKENWGTTIKSSTRNKTLPAQPSGAKNQMPYYWIFPLGILSGLRTNEMCQLRCSDVRKENRIWMIHVEDTEDTSVKSSAGIRKVPVHPQLIKLGFIEYIAKQRRKKKERIFWELTKSRDGYSKQVSRHYNERLLPALGVWKKNVKVLYCTRHTFINKLYSEKVDENVIKTLVGHEKEFTMKHYGGDPFSPERLLEEISKVSFSGINWNGLKILNQ</sequence>
<dbReference type="PANTHER" id="PTHR30349">
    <property type="entry name" value="PHAGE INTEGRASE-RELATED"/>
    <property type="match status" value="1"/>
</dbReference>
<dbReference type="InterPro" id="IPR013762">
    <property type="entry name" value="Integrase-like_cat_sf"/>
</dbReference>
<dbReference type="Proteomes" id="UP000286801">
    <property type="component" value="Unassembled WGS sequence"/>
</dbReference>